<reference evidence="2 3" key="1">
    <citation type="submission" date="2019-03" db="EMBL/GenBank/DDBJ databases">
        <authorList>
            <person name="Kim M.K.M."/>
        </authorList>
    </citation>
    <scope>NUCLEOTIDE SEQUENCE [LARGE SCALE GENOMIC DNA]</scope>
    <source>
        <strain evidence="2 3">18JY21-1</strain>
    </source>
</reference>
<dbReference type="EMBL" id="SKFG01000027">
    <property type="protein sequence ID" value="TCZ74261.1"/>
    <property type="molecule type" value="Genomic_DNA"/>
</dbReference>
<protein>
    <submittedName>
        <fullName evidence="2">Uncharacterized protein</fullName>
    </submittedName>
</protein>
<keyword evidence="1" id="KW-0472">Membrane</keyword>
<name>A0A4R4E840_9BACL</name>
<dbReference type="AlphaFoldDB" id="A0A4R4E840"/>
<keyword evidence="1" id="KW-1133">Transmembrane helix</keyword>
<gene>
    <name evidence="2" type="ORF">E0485_19970</name>
</gene>
<dbReference type="RefSeq" id="WP_132419831.1">
    <property type="nucleotide sequence ID" value="NZ_SKFG01000027.1"/>
</dbReference>
<keyword evidence="1" id="KW-0812">Transmembrane</keyword>
<accession>A0A4R4E840</accession>
<organism evidence="2 3">
    <name type="scientific">Paenibacillus albiflavus</name>
    <dbReference type="NCBI Taxonomy" id="2545760"/>
    <lineage>
        <taxon>Bacteria</taxon>
        <taxon>Bacillati</taxon>
        <taxon>Bacillota</taxon>
        <taxon>Bacilli</taxon>
        <taxon>Bacillales</taxon>
        <taxon>Paenibacillaceae</taxon>
        <taxon>Paenibacillus</taxon>
    </lineage>
</organism>
<feature type="transmembrane region" description="Helical" evidence="1">
    <location>
        <begin position="35"/>
        <end position="56"/>
    </location>
</feature>
<evidence type="ECO:0000313" key="2">
    <source>
        <dbReference type="EMBL" id="TCZ74261.1"/>
    </source>
</evidence>
<evidence type="ECO:0000313" key="3">
    <source>
        <dbReference type="Proteomes" id="UP000295418"/>
    </source>
</evidence>
<dbReference type="OrthoDB" id="2627968at2"/>
<keyword evidence="3" id="KW-1185">Reference proteome</keyword>
<feature type="transmembrane region" description="Helical" evidence="1">
    <location>
        <begin position="6"/>
        <end position="23"/>
    </location>
</feature>
<proteinExistence type="predicted"/>
<dbReference type="Proteomes" id="UP000295418">
    <property type="component" value="Unassembled WGS sequence"/>
</dbReference>
<comment type="caution">
    <text evidence="2">The sequence shown here is derived from an EMBL/GenBank/DDBJ whole genome shotgun (WGS) entry which is preliminary data.</text>
</comment>
<sequence>MPMSDSVLTFIIVSFVLALILILKKDSLPAKIKRFLAIITLVLIVISFILVLISFFNLGQSS</sequence>
<evidence type="ECO:0000256" key="1">
    <source>
        <dbReference type="SAM" id="Phobius"/>
    </source>
</evidence>